<dbReference type="InterPro" id="IPR051551">
    <property type="entry name" value="Autotransporter_adhesion"/>
</dbReference>
<dbReference type="GO" id="GO:0019867">
    <property type="term" value="C:outer membrane"/>
    <property type="evidence" value="ECO:0007669"/>
    <property type="project" value="InterPro"/>
</dbReference>
<dbReference type="InterPro" id="IPR011050">
    <property type="entry name" value="Pectin_lyase_fold/virulence"/>
</dbReference>
<dbReference type="RefSeq" id="WP_111576528.1">
    <property type="nucleotide sequence ID" value="NZ_QLMK01000031.1"/>
</dbReference>
<dbReference type="InterPro" id="IPR005546">
    <property type="entry name" value="Autotransporte_beta"/>
</dbReference>
<dbReference type="PANTHER" id="PTHR35037">
    <property type="entry name" value="C-TERMINAL REGION OF AIDA-LIKE PROTEIN"/>
    <property type="match status" value="1"/>
</dbReference>
<dbReference type="SUPFAM" id="SSF103515">
    <property type="entry name" value="Autotransporter"/>
    <property type="match status" value="1"/>
</dbReference>
<organism evidence="3 4">
    <name type="scientific">Falsochrobactrum ovis</name>
    <dbReference type="NCBI Taxonomy" id="1293442"/>
    <lineage>
        <taxon>Bacteria</taxon>
        <taxon>Pseudomonadati</taxon>
        <taxon>Pseudomonadota</taxon>
        <taxon>Alphaproteobacteria</taxon>
        <taxon>Hyphomicrobiales</taxon>
        <taxon>Brucellaceae</taxon>
        <taxon>Falsochrobactrum</taxon>
    </lineage>
</organism>
<feature type="region of interest" description="Disordered" evidence="1">
    <location>
        <begin position="668"/>
        <end position="695"/>
    </location>
</feature>
<evidence type="ECO:0000313" key="4">
    <source>
        <dbReference type="Proteomes" id="UP000249453"/>
    </source>
</evidence>
<sequence>MQKLRNSLLSQTALISALGSVPAFLLATAGPLIVSTTTALSASCTANSNGTYSVGANSSLNTASCEITSVAPVIGNTSIWNLGFQLYSQSGKSNVLTIENDFSTILKGSTGISVSGAGPTTLSTFDAAGKVIDLTIQNIDASGTQNGGDRVAKVGVGVSSGGQVEIGTLNLKMPNLPNTDGSFLGAQFEHYGVVAGSSVSSGESAAFSGMQSTAAFDSLDIQMSANNSGLRRQLINGIRAIQGAPNNSGNGSAGYVEVRNDLKIDIDAGNNDAIGIYVSGSEHDGIVPEVKIHNSDIKIKSTASRANAIRLGKTANVGTGEGRLTSTGHMEIDTLAAANSSAIAVIWQGATLNADADTSSTTIKAGREAITISGNSSQATDQTITSFNNLIVTTASQTASLIDVGTGQNDYRLNIRGADSNLTAADNGWLLDVKGGATNASTTTFDFADGELNGLVNKTASSTLDMTVRNDAVWNLQEKGGSANSVTSTFSNLDLSSAAQINAFGDFVLAGNIQSTSGILNLSDGIAGNTLTIKGNYAGISDAALQLDTFLGASGSLSDRLINDGGTISGLTLVRISNTDVADAGAATDPGHGIKVVRSINGGTTTDDAFALDVEASNAYEFRGRTVVGAGAYAYGLYKGANPSSSTPIDEYGEGDLENDWYLRSQLDQVDPTDPTGPTDPSDPKVPVVPTPPTDPLYQAGVPTYESYAQSLLGLNGVSSLQQRVGNRFWVGNGNRVIAQGADIIEMPYAPPQEAGALVNGNGVWGRIEGAHNKVEPRTSTSDTDYNQNVFKFQAGVDGMLHENENGTLIGGVFVQYVHGKTKTKSVHGDGEISTDGYGFGGTLTWYGNEGFYVDAQAQATWYDSDLSSRIANLGFTSGNDGFGYALSLESGKRFAIDPQWSVTPQAQLVYSHVDFDSFTDVFGAAVSLDRGESLQGRLGITLDHENSWQNAMGMTDRAHVYGIANLYYEFLSGTRVDVAGTSFASEKDRLWGGLGIGGSYNWNDDKYSIYGEGIVNTSLNNFGDSYTLKGNIGFRVKW</sequence>
<dbReference type="EMBL" id="QLMK01000031">
    <property type="protein sequence ID" value="RAK24626.1"/>
    <property type="molecule type" value="Genomic_DNA"/>
</dbReference>
<dbReference type="InterPro" id="IPR012332">
    <property type="entry name" value="Autotransporter_pectin_lyase_C"/>
</dbReference>
<gene>
    <name evidence="3" type="ORF">C7374_1312</name>
</gene>
<protein>
    <submittedName>
        <fullName evidence="3">Outer membrane autotransporter protein</fullName>
    </submittedName>
</protein>
<dbReference type="CDD" id="cd01344">
    <property type="entry name" value="PL2_Passenger_AT"/>
    <property type="match status" value="1"/>
</dbReference>
<dbReference type="Gene3D" id="2.160.20.20">
    <property type="match status" value="1"/>
</dbReference>
<feature type="compositionally biased region" description="Low complexity" evidence="1">
    <location>
        <begin position="668"/>
        <end position="686"/>
    </location>
</feature>
<reference evidence="3 4" key="1">
    <citation type="submission" date="2018-06" db="EMBL/GenBank/DDBJ databases">
        <title>Genomic Encyclopedia of Type Strains, Phase IV (KMG-IV): sequencing the most valuable type-strain genomes for metagenomic binning, comparative biology and taxonomic classification.</title>
        <authorList>
            <person name="Goeker M."/>
        </authorList>
    </citation>
    <scope>NUCLEOTIDE SEQUENCE [LARGE SCALE GENOMIC DNA]</scope>
    <source>
        <strain evidence="3 4">DSM 26720</strain>
    </source>
</reference>
<dbReference type="NCBIfam" id="TIGR01414">
    <property type="entry name" value="autotrans_barl"/>
    <property type="match status" value="1"/>
</dbReference>
<dbReference type="Pfam" id="PF18883">
    <property type="entry name" value="AC_1"/>
    <property type="match status" value="1"/>
</dbReference>
<dbReference type="AlphaFoldDB" id="A0A364JRE2"/>
<dbReference type="OrthoDB" id="6053567at2"/>
<comment type="caution">
    <text evidence="3">The sequence shown here is derived from an EMBL/GenBank/DDBJ whole genome shotgun (WGS) entry which is preliminary data.</text>
</comment>
<dbReference type="PANTHER" id="PTHR35037:SF3">
    <property type="entry name" value="C-TERMINAL REGION OF AIDA-LIKE PROTEIN"/>
    <property type="match status" value="1"/>
</dbReference>
<dbReference type="InterPro" id="IPR043990">
    <property type="entry name" value="AC_1"/>
</dbReference>
<evidence type="ECO:0000259" key="2">
    <source>
        <dbReference type="PROSITE" id="PS51208"/>
    </source>
</evidence>
<proteinExistence type="predicted"/>
<dbReference type="SUPFAM" id="SSF51126">
    <property type="entry name" value="Pectin lyase-like"/>
    <property type="match status" value="1"/>
</dbReference>
<accession>A0A364JRE2</accession>
<keyword evidence="4" id="KW-1185">Reference proteome</keyword>
<dbReference type="InterPro" id="IPR006315">
    <property type="entry name" value="OM_autotransptr_brl_dom"/>
</dbReference>
<dbReference type="PROSITE" id="PS51208">
    <property type="entry name" value="AUTOTRANSPORTER"/>
    <property type="match status" value="1"/>
</dbReference>
<dbReference type="Proteomes" id="UP000249453">
    <property type="component" value="Unassembled WGS sequence"/>
</dbReference>
<evidence type="ECO:0000256" key="1">
    <source>
        <dbReference type="SAM" id="MobiDB-lite"/>
    </source>
</evidence>
<dbReference type="SMART" id="SM00869">
    <property type="entry name" value="Autotransporter"/>
    <property type="match status" value="1"/>
</dbReference>
<dbReference type="Gene3D" id="2.40.128.130">
    <property type="entry name" value="Autotransporter beta-domain"/>
    <property type="match status" value="1"/>
</dbReference>
<name>A0A364JRE2_9HYPH</name>
<dbReference type="Pfam" id="PF03797">
    <property type="entry name" value="Autotransporter"/>
    <property type="match status" value="1"/>
</dbReference>
<dbReference type="InterPro" id="IPR036709">
    <property type="entry name" value="Autotransporte_beta_dom_sf"/>
</dbReference>
<feature type="domain" description="Autotransporter" evidence="2">
    <location>
        <begin position="757"/>
        <end position="1039"/>
    </location>
</feature>
<evidence type="ECO:0000313" key="3">
    <source>
        <dbReference type="EMBL" id="RAK24626.1"/>
    </source>
</evidence>